<evidence type="ECO:0000313" key="3">
    <source>
        <dbReference type="Proteomes" id="UP001291687"/>
    </source>
</evidence>
<dbReference type="RefSeq" id="WP_322776969.1">
    <property type="nucleotide sequence ID" value="NZ_JARJFB010000077.1"/>
</dbReference>
<gene>
    <name evidence="2" type="ORF">Megvenef_01041</name>
</gene>
<feature type="transmembrane region" description="Helical" evidence="1">
    <location>
        <begin position="6"/>
        <end position="33"/>
    </location>
</feature>
<feature type="transmembrane region" description="Helical" evidence="1">
    <location>
        <begin position="82"/>
        <end position="104"/>
    </location>
</feature>
<feature type="transmembrane region" description="Helical" evidence="1">
    <location>
        <begin position="132"/>
        <end position="152"/>
    </location>
</feature>
<comment type="caution">
    <text evidence="2">The sequence shown here is derived from an EMBL/GenBank/DDBJ whole genome shotgun (WGS) entry which is preliminary data.</text>
</comment>
<keyword evidence="3" id="KW-1185">Reference proteome</keyword>
<accession>A0ABU5ND28</accession>
<evidence type="ECO:0000256" key="1">
    <source>
        <dbReference type="SAM" id="Phobius"/>
    </source>
</evidence>
<protein>
    <submittedName>
        <fullName evidence="2">DUF2269 domain-containing protein</fullName>
    </submittedName>
</protein>
<keyword evidence="1" id="KW-1133">Transmembrane helix</keyword>
<keyword evidence="1" id="KW-0812">Transmembrane</keyword>
<dbReference type="InterPro" id="IPR018729">
    <property type="entry name" value="DUF2269_transmembrane"/>
</dbReference>
<dbReference type="Pfam" id="PF10027">
    <property type="entry name" value="DUF2269"/>
    <property type="match status" value="1"/>
</dbReference>
<feature type="transmembrane region" description="Helical" evidence="1">
    <location>
        <begin position="54"/>
        <end position="76"/>
    </location>
</feature>
<proteinExistence type="predicted"/>
<dbReference type="Proteomes" id="UP001291687">
    <property type="component" value="Unassembled WGS sequence"/>
</dbReference>
<dbReference type="EMBL" id="JARJFB010000077">
    <property type="protein sequence ID" value="MEA0971069.1"/>
    <property type="molecule type" value="Genomic_DNA"/>
</dbReference>
<reference evidence="2 3" key="1">
    <citation type="submission" date="2023-03" db="EMBL/GenBank/DDBJ databases">
        <title>Host association and intracellularity evolved multiple times independently in the Rickettsiales.</title>
        <authorList>
            <person name="Castelli M."/>
            <person name="Nardi T."/>
            <person name="Gammuto L."/>
            <person name="Bellinzona G."/>
            <person name="Sabaneyeva E."/>
            <person name="Potekhin A."/>
            <person name="Serra V."/>
            <person name="Petroni G."/>
            <person name="Sassera D."/>
        </authorList>
    </citation>
    <scope>NUCLEOTIDE SEQUENCE [LARGE SCALE GENOMIC DNA]</scope>
    <source>
        <strain evidence="2 3">Sr 2-6</strain>
    </source>
</reference>
<keyword evidence="1" id="KW-0472">Membrane</keyword>
<sequence>MMDWYLFVKIIHIITSTILFGTGIGIAFFMWWANKTGDLAAKTYAAKTTVIADFIFTTPSVIIQPISGIILIKIMGYDFDELWLVLTYVGYSISVICWLPVIWIQIRLRNLALKAYANNEELPAEYYKLFKCWFLLGWPAFISLTTIFILMVTKPV</sequence>
<organism evidence="2 3">
    <name type="scientific">Candidatus Megaera venefica</name>
    <dbReference type="NCBI Taxonomy" id="2055910"/>
    <lineage>
        <taxon>Bacteria</taxon>
        <taxon>Pseudomonadati</taxon>
        <taxon>Pseudomonadota</taxon>
        <taxon>Alphaproteobacteria</taxon>
        <taxon>Rickettsiales</taxon>
        <taxon>Rickettsiaceae</taxon>
        <taxon>Candidatus Megaera</taxon>
    </lineage>
</organism>
<name>A0ABU5ND28_9RICK</name>
<evidence type="ECO:0000313" key="2">
    <source>
        <dbReference type="EMBL" id="MEA0971069.1"/>
    </source>
</evidence>